<proteinExistence type="predicted"/>
<keyword evidence="7" id="KW-1185">Reference proteome</keyword>
<keyword evidence="1" id="KW-0479">Metal-binding</keyword>
<evidence type="ECO:0000256" key="1">
    <source>
        <dbReference type="ARBA" id="ARBA00022723"/>
    </source>
</evidence>
<protein>
    <recommendedName>
        <fullName evidence="5">GRF-type domain-containing protein</fullName>
    </recommendedName>
</protein>
<organism evidence="6 7">
    <name type="scientific">Stylosanthes scabra</name>
    <dbReference type="NCBI Taxonomy" id="79078"/>
    <lineage>
        <taxon>Eukaryota</taxon>
        <taxon>Viridiplantae</taxon>
        <taxon>Streptophyta</taxon>
        <taxon>Embryophyta</taxon>
        <taxon>Tracheophyta</taxon>
        <taxon>Spermatophyta</taxon>
        <taxon>Magnoliopsida</taxon>
        <taxon>eudicotyledons</taxon>
        <taxon>Gunneridae</taxon>
        <taxon>Pentapetalae</taxon>
        <taxon>rosids</taxon>
        <taxon>fabids</taxon>
        <taxon>Fabales</taxon>
        <taxon>Fabaceae</taxon>
        <taxon>Papilionoideae</taxon>
        <taxon>50 kb inversion clade</taxon>
        <taxon>dalbergioids sensu lato</taxon>
        <taxon>Dalbergieae</taxon>
        <taxon>Pterocarpus clade</taxon>
        <taxon>Stylosanthes</taxon>
    </lineage>
</organism>
<evidence type="ECO:0000259" key="5">
    <source>
        <dbReference type="Pfam" id="PF06839"/>
    </source>
</evidence>
<feature type="domain" description="GRF-type" evidence="5">
    <location>
        <begin position="114"/>
        <end position="148"/>
    </location>
</feature>
<keyword evidence="3" id="KW-0862">Zinc</keyword>
<dbReference type="Proteomes" id="UP001341840">
    <property type="component" value="Unassembled WGS sequence"/>
</dbReference>
<dbReference type="InterPro" id="IPR010666">
    <property type="entry name" value="Znf_GRF"/>
</dbReference>
<accession>A0ABU6ZA28</accession>
<comment type="caution">
    <text evidence="6">The sequence shown here is derived from an EMBL/GenBank/DDBJ whole genome shotgun (WGS) entry which is preliminary data.</text>
</comment>
<dbReference type="Pfam" id="PF06839">
    <property type="entry name" value="Zn_ribbon_GRF"/>
    <property type="match status" value="1"/>
</dbReference>
<gene>
    <name evidence="6" type="ORF">PIB30_029749</name>
</gene>
<evidence type="ECO:0000256" key="4">
    <source>
        <dbReference type="SAM" id="MobiDB-lite"/>
    </source>
</evidence>
<dbReference type="EMBL" id="JASCZI010271982">
    <property type="protein sequence ID" value="MED6218782.1"/>
    <property type="molecule type" value="Genomic_DNA"/>
</dbReference>
<evidence type="ECO:0000256" key="2">
    <source>
        <dbReference type="ARBA" id="ARBA00022771"/>
    </source>
</evidence>
<sequence length="178" mass="19244">MKEWRRYVFEGEGSLTVVVAPSCSCPRFVSAVRVSCSRRSTFRFPLLSTSPVSVPLQARLHGCLTCVLLSLSVLCLPSISAVSSLEGLGFKGISYRVRSAGSGDSSTSGEKVRKCGLIAHLKVSNSEANSGREYYSCPEGNCRWFKWAGPPVKTPVRVGGQHRERGAEESQVGMGLEL</sequence>
<feature type="region of interest" description="Disordered" evidence="4">
    <location>
        <begin position="156"/>
        <end position="178"/>
    </location>
</feature>
<evidence type="ECO:0000313" key="6">
    <source>
        <dbReference type="EMBL" id="MED6218782.1"/>
    </source>
</evidence>
<evidence type="ECO:0000256" key="3">
    <source>
        <dbReference type="ARBA" id="ARBA00022833"/>
    </source>
</evidence>
<reference evidence="6 7" key="1">
    <citation type="journal article" date="2023" name="Plants (Basel)">
        <title>Bridging the Gap: Combining Genomics and Transcriptomics Approaches to Understand Stylosanthes scabra, an Orphan Legume from the Brazilian Caatinga.</title>
        <authorList>
            <person name="Ferreira-Neto J.R.C."/>
            <person name="da Silva M.D."/>
            <person name="Binneck E."/>
            <person name="de Melo N.F."/>
            <person name="da Silva R.H."/>
            <person name="de Melo A.L.T.M."/>
            <person name="Pandolfi V."/>
            <person name="Bustamante F.O."/>
            <person name="Brasileiro-Vidal A.C."/>
            <person name="Benko-Iseppon A.M."/>
        </authorList>
    </citation>
    <scope>NUCLEOTIDE SEQUENCE [LARGE SCALE GENOMIC DNA]</scope>
    <source>
        <tissue evidence="6">Leaves</tissue>
    </source>
</reference>
<evidence type="ECO:0000313" key="7">
    <source>
        <dbReference type="Proteomes" id="UP001341840"/>
    </source>
</evidence>
<keyword evidence="2" id="KW-0863">Zinc-finger</keyword>
<name>A0ABU6ZA28_9FABA</name>